<dbReference type="PROSITE" id="PS00062">
    <property type="entry name" value="ALDOKETO_REDUCTASE_2"/>
    <property type="match status" value="1"/>
</dbReference>
<accession>A0A061B7V1</accession>
<evidence type="ECO:0000256" key="5">
    <source>
        <dbReference type="PIRSR" id="PIRSR000097-2"/>
    </source>
</evidence>
<gene>
    <name evidence="8" type="ORF">CYFA0S_21e00298g</name>
</gene>
<dbReference type="Pfam" id="PF00248">
    <property type="entry name" value="Aldo_ket_red"/>
    <property type="match status" value="1"/>
</dbReference>
<sequence length="306" mass="34321">MVLTKTFTLNTGAKIPQLALGTWQATDEECYNSVIYALKAGYRHIDTAALYKNEVPVGRAVRESGVPREEIFVTTKLYETQHRYAKDALDASLEKLGLDYVDLYLMHWPVSQVAEPTEEDPWAAKVTEDGKKALDPDWDFVKTWALMQDLLKSGKAKAIGVSNFSINNIEQLLAAETTTIIPAANQCECHPLLPQTELIEYCKSKGIVFEAYCPMGAGNSSLLTNDTIKSIADKYGVSTGEVMLNWAFKRDYVVLPKSSNPSRIVKNGEAFDLKEEDFNKISELSKTLGEFRLVKREDVYPFPIFQ</sequence>
<dbReference type="InterPro" id="IPR036812">
    <property type="entry name" value="NAD(P)_OxRdtase_dom_sf"/>
</dbReference>
<dbReference type="PANTHER" id="PTHR43827">
    <property type="entry name" value="2,5-DIKETO-D-GLUCONIC ACID REDUCTASE"/>
    <property type="match status" value="1"/>
</dbReference>
<feature type="binding site" evidence="5">
    <location>
        <position position="107"/>
    </location>
    <ligand>
        <name>substrate</name>
    </ligand>
</feature>
<evidence type="ECO:0000259" key="7">
    <source>
        <dbReference type="Pfam" id="PF00248"/>
    </source>
</evidence>
<dbReference type="VEuPathDB" id="FungiDB:BON22_5059"/>
<comment type="similarity">
    <text evidence="1">Belongs to the aldo/keto reductase family.</text>
</comment>
<evidence type="ECO:0000256" key="4">
    <source>
        <dbReference type="PIRSR" id="PIRSR000097-1"/>
    </source>
</evidence>
<dbReference type="PROSITE" id="PS00063">
    <property type="entry name" value="ALDOKETO_REDUCTASE_3"/>
    <property type="match status" value="1"/>
</dbReference>
<evidence type="ECO:0000256" key="2">
    <source>
        <dbReference type="ARBA" id="ARBA00022857"/>
    </source>
</evidence>
<keyword evidence="3" id="KW-0560">Oxidoreductase</keyword>
<evidence type="ECO:0000313" key="8">
    <source>
        <dbReference type="EMBL" id="CDR45987.1"/>
    </source>
</evidence>
<feature type="active site" description="Proton donor" evidence="4">
    <location>
        <position position="51"/>
    </location>
</feature>
<dbReference type="InterPro" id="IPR020471">
    <property type="entry name" value="AKR"/>
</dbReference>
<dbReference type="GO" id="GO:0016616">
    <property type="term" value="F:oxidoreductase activity, acting on the CH-OH group of donors, NAD or NADP as acceptor"/>
    <property type="evidence" value="ECO:0007669"/>
    <property type="project" value="UniProtKB-ARBA"/>
</dbReference>
<dbReference type="AlphaFoldDB" id="A0A061B7V1"/>
<dbReference type="FunFam" id="3.20.20.100:FF:000002">
    <property type="entry name" value="2,5-diketo-D-gluconic acid reductase A"/>
    <property type="match status" value="1"/>
</dbReference>
<name>A0A061B7V1_CYBFA</name>
<dbReference type="InterPro" id="IPR018170">
    <property type="entry name" value="Aldo/ket_reductase_CS"/>
</dbReference>
<evidence type="ECO:0000256" key="3">
    <source>
        <dbReference type="ARBA" id="ARBA00023002"/>
    </source>
</evidence>
<dbReference type="OrthoDB" id="416253at2759"/>
<proteinExistence type="inferred from homology"/>
<evidence type="ECO:0000256" key="1">
    <source>
        <dbReference type="ARBA" id="ARBA00007905"/>
    </source>
</evidence>
<dbReference type="PhylomeDB" id="A0A061B7V1"/>
<dbReference type="EMBL" id="LK052906">
    <property type="protein sequence ID" value="CDR45987.1"/>
    <property type="molecule type" value="Genomic_DNA"/>
</dbReference>
<feature type="domain" description="NADP-dependent oxidoreductase" evidence="7">
    <location>
        <begin position="18"/>
        <end position="285"/>
    </location>
</feature>
<dbReference type="PIRSF" id="PIRSF000097">
    <property type="entry name" value="AKR"/>
    <property type="match status" value="1"/>
</dbReference>
<dbReference type="Gene3D" id="3.20.20.100">
    <property type="entry name" value="NADP-dependent oxidoreductase domain"/>
    <property type="match status" value="1"/>
</dbReference>
<protein>
    <submittedName>
        <fullName evidence="8">CYFA0S21e00298g1_1</fullName>
    </submittedName>
</protein>
<dbReference type="PRINTS" id="PR00069">
    <property type="entry name" value="ALDKETRDTASE"/>
</dbReference>
<keyword evidence="2" id="KW-0521">NADP</keyword>
<dbReference type="PANTHER" id="PTHR43827:SF3">
    <property type="entry name" value="NADP-DEPENDENT OXIDOREDUCTASE DOMAIN-CONTAINING PROTEIN"/>
    <property type="match status" value="1"/>
</dbReference>
<dbReference type="SUPFAM" id="SSF51430">
    <property type="entry name" value="NAD(P)-linked oxidoreductase"/>
    <property type="match status" value="1"/>
</dbReference>
<reference evidence="8" key="1">
    <citation type="journal article" date="2014" name="Genome Announc.">
        <title>Genome sequence of the yeast Cyberlindnera fabianii (Hansenula fabianii).</title>
        <authorList>
            <person name="Freel K.C."/>
            <person name="Sarilar V."/>
            <person name="Neuveglise C."/>
            <person name="Devillers H."/>
            <person name="Friedrich A."/>
            <person name="Schacherer J."/>
        </authorList>
    </citation>
    <scope>NUCLEOTIDE SEQUENCE</scope>
    <source>
        <strain evidence="8">YJS4271</strain>
    </source>
</reference>
<dbReference type="InterPro" id="IPR023210">
    <property type="entry name" value="NADP_OxRdtase_dom"/>
</dbReference>
<feature type="site" description="Lowers pKa of active site Tyr" evidence="6">
    <location>
        <position position="76"/>
    </location>
</feature>
<organism evidence="8">
    <name type="scientific">Cyberlindnera fabianii</name>
    <name type="common">Yeast</name>
    <name type="synonym">Hansenula fabianii</name>
    <dbReference type="NCBI Taxonomy" id="36022"/>
    <lineage>
        <taxon>Eukaryota</taxon>
        <taxon>Fungi</taxon>
        <taxon>Dikarya</taxon>
        <taxon>Ascomycota</taxon>
        <taxon>Saccharomycotina</taxon>
        <taxon>Saccharomycetes</taxon>
        <taxon>Phaffomycetales</taxon>
        <taxon>Phaffomycetaceae</taxon>
        <taxon>Cyberlindnera</taxon>
    </lineage>
</organism>
<evidence type="ECO:0000256" key="6">
    <source>
        <dbReference type="PIRSR" id="PIRSR000097-3"/>
    </source>
</evidence>
<dbReference type="PROSITE" id="PS00798">
    <property type="entry name" value="ALDOKETO_REDUCTASE_1"/>
    <property type="match status" value="1"/>
</dbReference>